<evidence type="ECO:0000256" key="2">
    <source>
        <dbReference type="ARBA" id="ARBA00022448"/>
    </source>
</evidence>
<evidence type="ECO:0000256" key="7">
    <source>
        <dbReference type="HAMAP-Rule" id="MF_00221"/>
    </source>
</evidence>
<dbReference type="Pfam" id="PF01566">
    <property type="entry name" value="Nramp"/>
    <property type="match status" value="1"/>
</dbReference>
<dbReference type="GO" id="GO:0015293">
    <property type="term" value="F:symporter activity"/>
    <property type="evidence" value="ECO:0007669"/>
    <property type="project" value="UniProtKB-UniRule"/>
</dbReference>
<feature type="transmembrane region" description="Helical" evidence="7">
    <location>
        <begin position="163"/>
        <end position="182"/>
    </location>
</feature>
<gene>
    <name evidence="7" type="primary">mntH</name>
    <name evidence="8" type="ORF">SAMN04487991_1332</name>
</gene>
<keyword evidence="5 7" id="KW-1133">Transmembrane helix</keyword>
<reference evidence="9" key="1">
    <citation type="submission" date="2016-10" db="EMBL/GenBank/DDBJ databases">
        <authorList>
            <person name="Varghese N."/>
            <person name="Submissions S."/>
        </authorList>
    </citation>
    <scope>NUCLEOTIDE SEQUENCE [LARGE SCALE GENOMIC DNA]</scope>
    <source>
        <strain evidence="9">DSM 26471</strain>
    </source>
</reference>
<evidence type="ECO:0000256" key="6">
    <source>
        <dbReference type="ARBA" id="ARBA00023136"/>
    </source>
</evidence>
<keyword evidence="2 7" id="KW-0813">Transport</keyword>
<name>A0A1I3NDE3_9RHOB</name>
<accession>A0A1I3NDE3</accession>
<evidence type="ECO:0000313" key="8">
    <source>
        <dbReference type="EMBL" id="SFJ07097.1"/>
    </source>
</evidence>
<feature type="transmembrane region" description="Helical" evidence="7">
    <location>
        <begin position="125"/>
        <end position="151"/>
    </location>
</feature>
<keyword evidence="4 7" id="KW-0769">Symport</keyword>
<evidence type="ECO:0000256" key="3">
    <source>
        <dbReference type="ARBA" id="ARBA00022692"/>
    </source>
</evidence>
<keyword evidence="9" id="KW-1185">Reference proteome</keyword>
<feature type="transmembrane region" description="Helical" evidence="7">
    <location>
        <begin position="293"/>
        <end position="316"/>
    </location>
</feature>
<feature type="transmembrane region" description="Helical" evidence="7">
    <location>
        <begin position="100"/>
        <end position="119"/>
    </location>
</feature>
<dbReference type="HAMAP" id="MF_00221">
    <property type="entry name" value="NRAMP"/>
    <property type="match status" value="1"/>
</dbReference>
<feature type="transmembrane region" description="Helical" evidence="7">
    <location>
        <begin position="395"/>
        <end position="420"/>
    </location>
</feature>
<dbReference type="NCBIfam" id="NF001923">
    <property type="entry name" value="PRK00701.1"/>
    <property type="match status" value="1"/>
</dbReference>
<feature type="transmembrane region" description="Helical" evidence="7">
    <location>
        <begin position="336"/>
        <end position="354"/>
    </location>
</feature>
<comment type="function">
    <text evidence="7">H(+)-stimulated, divalent metal cation uptake system.</text>
</comment>
<dbReference type="Proteomes" id="UP000199630">
    <property type="component" value="Unassembled WGS sequence"/>
</dbReference>
<feature type="transmembrane region" description="Helical" evidence="7">
    <location>
        <begin position="360"/>
        <end position="383"/>
    </location>
</feature>
<feature type="transmembrane region" description="Helical" evidence="7">
    <location>
        <begin position="60"/>
        <end position="79"/>
    </location>
</feature>
<dbReference type="GO" id="GO:0005886">
    <property type="term" value="C:plasma membrane"/>
    <property type="evidence" value="ECO:0007669"/>
    <property type="project" value="UniProtKB-SubCell"/>
</dbReference>
<feature type="transmembrane region" description="Helical" evidence="7">
    <location>
        <begin position="23"/>
        <end position="40"/>
    </location>
</feature>
<comment type="subcellular location">
    <subcellularLocation>
        <location evidence="7">Cell membrane</location>
        <topology evidence="7">Multi-pass membrane protein</topology>
    </subcellularLocation>
    <subcellularLocation>
        <location evidence="1">Membrane</location>
        <topology evidence="1">Multi-pass membrane protein</topology>
    </subcellularLocation>
</comment>
<feature type="transmembrane region" description="Helical" evidence="7">
    <location>
        <begin position="202"/>
        <end position="223"/>
    </location>
</feature>
<dbReference type="GO" id="GO:0034755">
    <property type="term" value="P:iron ion transmembrane transport"/>
    <property type="evidence" value="ECO:0007669"/>
    <property type="project" value="TreeGrafter"/>
</dbReference>
<sequence length="429" mass="45150">MNDLTHSARAGMSAVLSGERRGWRGRLLFAGPAIIASVAYMDPGNYATNIQAGAGYGYTLLWVVLMANLIAMLFQALSARLGIVTGKNLAELSRDNFPRPVVWVMWAVSEVAAMATDLAEFLGGAIGLSLLFNLPLIVGMAITAIVTYAILVFEGRGFRPMELIIGALVGVIGLCYLAEILIAPIDWPATGMGLITPDLPDAAALTIAVGIIGATVMPHAIYLHSGLTQGRAVVRNEDDRRKVLKFSNTEVVLALAVAGMVNMAMVMMAASAFHQGHSEVAEIETAYHTLTPLLGAAAAGIFLTSLIASGVSSSVVGTMAGQMIMQGFLHIRIPIWLRRLITMVPAFAVVAAGVNATQALVISQVILSIALPVPMIALIIFSGRRDIMGNFAIGPVIRILAILGAIAVLSLNFILLAQAFGVPIPFLVG</sequence>
<feature type="transmembrane region" description="Helical" evidence="7">
    <location>
        <begin position="251"/>
        <end position="273"/>
    </location>
</feature>
<dbReference type="RefSeq" id="WP_090059355.1">
    <property type="nucleotide sequence ID" value="NZ_FORH01000002.1"/>
</dbReference>
<dbReference type="PANTHER" id="PTHR11706:SF33">
    <property type="entry name" value="NATURAL RESISTANCE-ASSOCIATED MACROPHAGE PROTEIN 2"/>
    <property type="match status" value="1"/>
</dbReference>
<dbReference type="GO" id="GO:0046872">
    <property type="term" value="F:metal ion binding"/>
    <property type="evidence" value="ECO:0007669"/>
    <property type="project" value="UniProtKB-UniRule"/>
</dbReference>
<evidence type="ECO:0000256" key="5">
    <source>
        <dbReference type="ARBA" id="ARBA00022989"/>
    </source>
</evidence>
<evidence type="ECO:0000313" key="9">
    <source>
        <dbReference type="Proteomes" id="UP000199630"/>
    </source>
</evidence>
<organism evidence="8 9">
    <name type="scientific">Celeribacter neptunius</name>
    <dbReference type="NCBI Taxonomy" id="588602"/>
    <lineage>
        <taxon>Bacteria</taxon>
        <taxon>Pseudomonadati</taxon>
        <taxon>Pseudomonadota</taxon>
        <taxon>Alphaproteobacteria</taxon>
        <taxon>Rhodobacterales</taxon>
        <taxon>Roseobacteraceae</taxon>
        <taxon>Celeribacter</taxon>
    </lineage>
</organism>
<keyword evidence="7" id="KW-1003">Cell membrane</keyword>
<dbReference type="AlphaFoldDB" id="A0A1I3NDE3"/>
<keyword evidence="3 7" id="KW-0812">Transmembrane</keyword>
<dbReference type="InterPro" id="IPR001046">
    <property type="entry name" value="NRAMP_fam"/>
</dbReference>
<dbReference type="EMBL" id="FORH01000002">
    <property type="protein sequence ID" value="SFJ07097.1"/>
    <property type="molecule type" value="Genomic_DNA"/>
</dbReference>
<dbReference type="NCBIfam" id="TIGR01197">
    <property type="entry name" value="nramp"/>
    <property type="match status" value="1"/>
</dbReference>
<dbReference type="OrthoDB" id="9787548at2"/>
<evidence type="ECO:0000256" key="1">
    <source>
        <dbReference type="ARBA" id="ARBA00004141"/>
    </source>
</evidence>
<dbReference type="NCBIfam" id="NF037982">
    <property type="entry name" value="Nramp_1"/>
    <property type="match status" value="1"/>
</dbReference>
<dbReference type="GO" id="GO:0015086">
    <property type="term" value="F:cadmium ion transmembrane transporter activity"/>
    <property type="evidence" value="ECO:0007669"/>
    <property type="project" value="TreeGrafter"/>
</dbReference>
<keyword evidence="7" id="KW-0406">Ion transport</keyword>
<proteinExistence type="inferred from homology"/>
<comment type="similarity">
    <text evidence="7">Belongs to the NRAMP family.</text>
</comment>
<dbReference type="STRING" id="588602.SAMN04487991_1332"/>
<protein>
    <recommendedName>
        <fullName evidence="7">Divalent metal cation transporter MntH</fullName>
    </recommendedName>
</protein>
<keyword evidence="6 7" id="KW-0472">Membrane</keyword>
<evidence type="ECO:0000256" key="4">
    <source>
        <dbReference type="ARBA" id="ARBA00022847"/>
    </source>
</evidence>
<dbReference type="PRINTS" id="PR00447">
    <property type="entry name" value="NATRESASSCMP"/>
</dbReference>
<dbReference type="GO" id="GO:0005384">
    <property type="term" value="F:manganese ion transmembrane transporter activity"/>
    <property type="evidence" value="ECO:0007669"/>
    <property type="project" value="TreeGrafter"/>
</dbReference>
<dbReference type="PANTHER" id="PTHR11706">
    <property type="entry name" value="SOLUTE CARRIER PROTEIN FAMILY 11 MEMBER"/>
    <property type="match status" value="1"/>
</dbReference>